<name>A0A9D1ZFU6_9BACE</name>
<dbReference type="AlphaFoldDB" id="A0A9D1ZFU6"/>
<evidence type="ECO:0000313" key="2">
    <source>
        <dbReference type="Proteomes" id="UP000886851"/>
    </source>
</evidence>
<dbReference type="Proteomes" id="UP000886851">
    <property type="component" value="Unassembled WGS sequence"/>
</dbReference>
<comment type="caution">
    <text evidence="1">The sequence shown here is derived from an EMBL/GenBank/DDBJ whole genome shotgun (WGS) entry which is preliminary data.</text>
</comment>
<evidence type="ECO:0000313" key="1">
    <source>
        <dbReference type="EMBL" id="HIY87163.1"/>
    </source>
</evidence>
<protein>
    <submittedName>
        <fullName evidence="1">Uncharacterized protein</fullName>
    </submittedName>
</protein>
<reference evidence="1" key="1">
    <citation type="journal article" date="2021" name="PeerJ">
        <title>Extensive microbial diversity within the chicken gut microbiome revealed by metagenomics and culture.</title>
        <authorList>
            <person name="Gilroy R."/>
            <person name="Ravi A."/>
            <person name="Getino M."/>
            <person name="Pursley I."/>
            <person name="Horton D.L."/>
            <person name="Alikhan N.F."/>
            <person name="Baker D."/>
            <person name="Gharbi K."/>
            <person name="Hall N."/>
            <person name="Watson M."/>
            <person name="Adriaenssens E.M."/>
            <person name="Foster-Nyarko E."/>
            <person name="Jarju S."/>
            <person name="Secka A."/>
            <person name="Antonio M."/>
            <person name="Oren A."/>
            <person name="Chaudhuri R.R."/>
            <person name="La Ragione R."/>
            <person name="Hildebrand F."/>
            <person name="Pallen M.J."/>
        </authorList>
    </citation>
    <scope>NUCLEOTIDE SEQUENCE</scope>
    <source>
        <strain evidence="1">Gambia2-208</strain>
    </source>
</reference>
<gene>
    <name evidence="1" type="ORF">H9824_00440</name>
</gene>
<reference evidence="1" key="2">
    <citation type="submission" date="2021-04" db="EMBL/GenBank/DDBJ databases">
        <authorList>
            <person name="Gilroy R."/>
        </authorList>
    </citation>
    <scope>NUCLEOTIDE SEQUENCE</scope>
    <source>
        <strain evidence="1">Gambia2-208</strain>
    </source>
</reference>
<organism evidence="1 2">
    <name type="scientific">Candidatus Bacteroides pullicola</name>
    <dbReference type="NCBI Taxonomy" id="2838475"/>
    <lineage>
        <taxon>Bacteria</taxon>
        <taxon>Pseudomonadati</taxon>
        <taxon>Bacteroidota</taxon>
        <taxon>Bacteroidia</taxon>
        <taxon>Bacteroidales</taxon>
        <taxon>Bacteroidaceae</taxon>
        <taxon>Bacteroides</taxon>
    </lineage>
</organism>
<sequence>MDNSPNKKKRTLIREVCQEYSIDYIPVPLYIHRLISTRLFWCGISHGAALNWMFYKFLIYRRPVHFALLDHDIFPTKPYSLTEALGDKPFYGVKRDRGDGWYLWPGFSIFNFEILARISPNFLPLMTQKSFLDAGGSIYPQLYKQYEIADVTFAEDKTFRIKNTAGLKDVYHGDCIQMIDNAWLHLINGSNYAHVKGKEETITQFLAGKPFQNQG</sequence>
<accession>A0A9D1ZFU6</accession>
<dbReference type="EMBL" id="DXCV01000004">
    <property type="protein sequence ID" value="HIY87163.1"/>
    <property type="molecule type" value="Genomic_DNA"/>
</dbReference>
<proteinExistence type="predicted"/>